<accession>A0A6N8TKU7</accession>
<dbReference type="OrthoDB" id="7276762at2"/>
<dbReference type="EMBL" id="WUML01000015">
    <property type="protein sequence ID" value="MXO01868.1"/>
    <property type="molecule type" value="Genomic_DNA"/>
</dbReference>
<protein>
    <recommendedName>
        <fullName evidence="1">DUF7673 domain-containing protein</fullName>
    </recommendedName>
</protein>
<evidence type="ECO:0000313" key="2">
    <source>
        <dbReference type="EMBL" id="MXO01868.1"/>
    </source>
</evidence>
<name>A0A6N8TKU7_SHIZO</name>
<reference evidence="2 3" key="1">
    <citation type="submission" date="2019-12" db="EMBL/GenBank/DDBJ databases">
        <title>Shinella granuli gen. nov., sp. nov., and proposal of the reclassification of Zoogloea ramigera ATCC 19623 as Shinella zoogloeoides sp. nov.</title>
        <authorList>
            <person name="Gao J."/>
        </authorList>
    </citation>
    <scope>NUCLEOTIDE SEQUENCE [LARGE SCALE GENOMIC DNA]</scope>
    <source>
        <strain evidence="2 3">DSM 287</strain>
    </source>
</reference>
<feature type="domain" description="DUF7673" evidence="1">
    <location>
        <begin position="6"/>
        <end position="89"/>
    </location>
</feature>
<proteinExistence type="predicted"/>
<organism evidence="2 3">
    <name type="scientific">Shinella zoogloeoides</name>
    <name type="common">Crabtreella saccharophila</name>
    <dbReference type="NCBI Taxonomy" id="352475"/>
    <lineage>
        <taxon>Bacteria</taxon>
        <taxon>Pseudomonadati</taxon>
        <taxon>Pseudomonadota</taxon>
        <taxon>Alphaproteobacteria</taxon>
        <taxon>Hyphomicrobiales</taxon>
        <taxon>Rhizobiaceae</taxon>
        <taxon>Shinella</taxon>
    </lineage>
</organism>
<dbReference type="InterPro" id="IPR056090">
    <property type="entry name" value="DUF7673"/>
</dbReference>
<gene>
    <name evidence="2" type="ORF">GR156_16225</name>
</gene>
<dbReference type="RefSeq" id="WP_037406422.1">
    <property type="nucleotide sequence ID" value="NZ_CP086613.1"/>
</dbReference>
<dbReference type="AlphaFoldDB" id="A0A6N8TKU7"/>
<evidence type="ECO:0000259" key="1">
    <source>
        <dbReference type="Pfam" id="PF24720"/>
    </source>
</evidence>
<dbReference type="Proteomes" id="UP000440304">
    <property type="component" value="Unassembled WGS sequence"/>
</dbReference>
<dbReference type="Pfam" id="PF24720">
    <property type="entry name" value="DUF7673"/>
    <property type="match status" value="1"/>
</dbReference>
<sequence length="98" mass="11102">MTDHERAAFERLLKIAKSDAGQSRRVASFILSWWNASSLGGFDLADLFAVDQTIAADMGTIFVCLGRQSEPFYPEDYETEIEAVIEAWRPEIWAESQK</sequence>
<evidence type="ECO:0000313" key="3">
    <source>
        <dbReference type="Proteomes" id="UP000440304"/>
    </source>
</evidence>
<comment type="caution">
    <text evidence="2">The sequence shown here is derived from an EMBL/GenBank/DDBJ whole genome shotgun (WGS) entry which is preliminary data.</text>
</comment>